<gene>
    <name evidence="2" type="ORF">SAMN02910377_01237</name>
</gene>
<keyword evidence="3" id="KW-1185">Reference proteome</keyword>
<evidence type="ECO:0000256" key="1">
    <source>
        <dbReference type="SAM" id="Phobius"/>
    </source>
</evidence>
<dbReference type="Proteomes" id="UP000182321">
    <property type="component" value="Unassembled WGS sequence"/>
</dbReference>
<dbReference type="AlphaFoldDB" id="A0A1H7I7T5"/>
<reference evidence="3" key="1">
    <citation type="submission" date="2016-10" db="EMBL/GenBank/DDBJ databases">
        <authorList>
            <person name="Varghese N."/>
        </authorList>
    </citation>
    <scope>NUCLEOTIDE SEQUENCE [LARGE SCALE GENOMIC DNA]</scope>
    <source>
        <strain evidence="3">ACV-9</strain>
    </source>
</reference>
<accession>A0A1H7I7T5</accession>
<evidence type="ECO:0000313" key="3">
    <source>
        <dbReference type="Proteomes" id="UP000182321"/>
    </source>
</evidence>
<proteinExistence type="predicted"/>
<feature type="transmembrane region" description="Helical" evidence="1">
    <location>
        <begin position="43"/>
        <end position="64"/>
    </location>
</feature>
<keyword evidence="1" id="KW-0812">Transmembrane</keyword>
<keyword evidence="1" id="KW-0472">Membrane</keyword>
<name>A0A1H7I7T5_9FIRM</name>
<protein>
    <submittedName>
        <fullName evidence="2">Uncharacterized protein</fullName>
    </submittedName>
</protein>
<sequence>MNQYFLCPKCQKHLVKYSPEQFVCPKCRTIYGVAKKQQYTMRFINFVILAAMILGIAVGIINSFI</sequence>
<evidence type="ECO:0000313" key="2">
    <source>
        <dbReference type="EMBL" id="SEK58424.1"/>
    </source>
</evidence>
<keyword evidence="1" id="KW-1133">Transmembrane helix</keyword>
<organism evidence="2 3">
    <name type="scientific">Pseudobutyrivibrio ruminis</name>
    <dbReference type="NCBI Taxonomy" id="46206"/>
    <lineage>
        <taxon>Bacteria</taxon>
        <taxon>Bacillati</taxon>
        <taxon>Bacillota</taxon>
        <taxon>Clostridia</taxon>
        <taxon>Lachnospirales</taxon>
        <taxon>Lachnospiraceae</taxon>
        <taxon>Pseudobutyrivibrio</taxon>
    </lineage>
</organism>
<dbReference type="EMBL" id="FNZX01000007">
    <property type="protein sequence ID" value="SEK58424.1"/>
    <property type="molecule type" value="Genomic_DNA"/>
</dbReference>